<sequence length="839" mass="93558">MELVRQEMNMKNLDMEIFMAYLDAQFGAGNYHLQAKRGGYVLDSPRRLSGSELEELQSSTAYSSYIEENGELERLQRVMGKGDSARKRGKLLSAAVPSSKDHDIRDSSFGHPLLPSEEESIRILDSVPSHQLSDDTGNWFHIVAPAPGSTTIGISLHSEGGERSTRGIYSVEIDSGESSKIFNVKGELLSSVVQANQPVVRKFAIKQLKSSTSPNDFLREYNALKYAQSLDHPNIVELLSVFKDESGGEQHFNFAFPLALGNLKRMFLGEYDSIAAVISQTPFLWPQMVGLASAVTFLHETAHTAHRDIKPSNILIYQDNTTGSLVLKLTDFGLAINLTNALTWQEGSAAAMSALNYDAPEMRSAFIKSREGKFKDLPSPKQMLSNDIWKLGCVLTELAAFIVGGSIGVTKFRSAITTETGNILYDSFNDVRFDDGERVKPEVMDYMTMLKPRSREISQVEPILHAMLDDISMRPSSREVCQLLIIKTGLVKYPYHDGARHVSLQPEELTPGILDKLRLKVESKFNKPINWSPMPPIDRPCRKGEVKVVWQYGERDLSVILSEDEARRYIPTCIATFQNHGPMLPPSDHSTNTSATTIISTAGPPTRTMKVPIQERDITEPCQTQSFSLPGSTCIPQRLPVVAKEVYWCMDEVFTEPKETLLRPVAVNPAITDEIFYILTNRALDRARGGRFHIVKTNRDQVILGKIELPPQAHLEYEHGMLDPEDVHMKIAAVQMVAGLMDPKAARGEKIMTNMLPKKKIPPNLQRAMGMCGWGIYAQMGFSPKRILLWLIFCMILMLIFAIVWLICINSTDLQNALVPATIVLTTFTIILGVAQTLG</sequence>
<dbReference type="GO" id="GO:0004674">
    <property type="term" value="F:protein serine/threonine kinase activity"/>
    <property type="evidence" value="ECO:0007669"/>
    <property type="project" value="UniProtKB-KW"/>
</dbReference>
<dbReference type="SUPFAM" id="SSF56112">
    <property type="entry name" value="Protein kinase-like (PK-like)"/>
    <property type="match status" value="1"/>
</dbReference>
<keyword evidence="4" id="KW-1185">Reference proteome</keyword>
<dbReference type="Gene3D" id="1.10.510.10">
    <property type="entry name" value="Transferase(Phosphotransferase) domain 1"/>
    <property type="match status" value="1"/>
</dbReference>
<keyword evidence="3" id="KW-0808">Transferase</keyword>
<keyword evidence="1" id="KW-1133">Transmembrane helix</keyword>
<evidence type="ECO:0000313" key="3">
    <source>
        <dbReference type="EMBL" id="KXH50749.1"/>
    </source>
</evidence>
<dbReference type="Pfam" id="PF00069">
    <property type="entry name" value="Pkinase"/>
    <property type="match status" value="1"/>
</dbReference>
<name>A0A135TRF6_9PEZI</name>
<reference evidence="3 4" key="1">
    <citation type="submission" date="2014-02" db="EMBL/GenBank/DDBJ databases">
        <title>The genome sequence of Colletotrichum simmondsii CBS122122.</title>
        <authorList>
            <person name="Baroncelli R."/>
            <person name="Thon M.R."/>
        </authorList>
    </citation>
    <scope>NUCLEOTIDE SEQUENCE [LARGE SCALE GENOMIC DNA]</scope>
    <source>
        <strain evidence="3 4">CBS122122</strain>
    </source>
</reference>
<feature type="domain" description="Protein kinase" evidence="2">
    <location>
        <begin position="167"/>
        <end position="496"/>
    </location>
</feature>
<evidence type="ECO:0000259" key="2">
    <source>
        <dbReference type="PROSITE" id="PS50011"/>
    </source>
</evidence>
<dbReference type="GO" id="GO:0005524">
    <property type="term" value="F:ATP binding"/>
    <property type="evidence" value="ECO:0007669"/>
    <property type="project" value="InterPro"/>
</dbReference>
<keyword evidence="1" id="KW-0472">Membrane</keyword>
<dbReference type="PANTHER" id="PTHR24359">
    <property type="entry name" value="SERINE/THREONINE-PROTEIN KINASE SBK1"/>
    <property type="match status" value="1"/>
</dbReference>
<dbReference type="EMBL" id="JFBX01000081">
    <property type="protein sequence ID" value="KXH50749.1"/>
    <property type="molecule type" value="Genomic_DNA"/>
</dbReference>
<keyword evidence="1" id="KW-0812">Transmembrane</keyword>
<feature type="transmembrane region" description="Helical" evidence="1">
    <location>
        <begin position="817"/>
        <end position="838"/>
    </location>
</feature>
<dbReference type="OrthoDB" id="4761853at2759"/>
<keyword evidence="3" id="KW-0723">Serine/threonine-protein kinase</keyword>
<gene>
    <name evidence="3" type="ORF">CSIM01_01598</name>
</gene>
<dbReference type="Proteomes" id="UP000070328">
    <property type="component" value="Unassembled WGS sequence"/>
</dbReference>
<dbReference type="CDD" id="cd00180">
    <property type="entry name" value="PKc"/>
    <property type="match status" value="1"/>
</dbReference>
<dbReference type="AlphaFoldDB" id="A0A135TRF6"/>
<keyword evidence="3" id="KW-0418">Kinase</keyword>
<evidence type="ECO:0000313" key="4">
    <source>
        <dbReference type="Proteomes" id="UP000070328"/>
    </source>
</evidence>
<dbReference type="InterPro" id="IPR000719">
    <property type="entry name" value="Prot_kinase_dom"/>
</dbReference>
<feature type="transmembrane region" description="Helical" evidence="1">
    <location>
        <begin position="787"/>
        <end position="808"/>
    </location>
</feature>
<proteinExistence type="predicted"/>
<organism evidence="3 4">
    <name type="scientific">Colletotrichum simmondsii</name>
    <dbReference type="NCBI Taxonomy" id="703756"/>
    <lineage>
        <taxon>Eukaryota</taxon>
        <taxon>Fungi</taxon>
        <taxon>Dikarya</taxon>
        <taxon>Ascomycota</taxon>
        <taxon>Pezizomycotina</taxon>
        <taxon>Sordariomycetes</taxon>
        <taxon>Hypocreomycetidae</taxon>
        <taxon>Glomerellales</taxon>
        <taxon>Glomerellaceae</taxon>
        <taxon>Colletotrichum</taxon>
        <taxon>Colletotrichum acutatum species complex</taxon>
    </lineage>
</organism>
<comment type="caution">
    <text evidence="3">The sequence shown here is derived from an EMBL/GenBank/DDBJ whole genome shotgun (WGS) entry which is preliminary data.</text>
</comment>
<dbReference type="PROSITE" id="PS50011">
    <property type="entry name" value="PROTEIN_KINASE_DOM"/>
    <property type="match status" value="1"/>
</dbReference>
<accession>A0A135TRF6</accession>
<evidence type="ECO:0000256" key="1">
    <source>
        <dbReference type="SAM" id="Phobius"/>
    </source>
</evidence>
<dbReference type="Gene3D" id="3.30.200.20">
    <property type="entry name" value="Phosphorylase Kinase, domain 1"/>
    <property type="match status" value="1"/>
</dbReference>
<dbReference type="SMART" id="SM00220">
    <property type="entry name" value="S_TKc"/>
    <property type="match status" value="1"/>
</dbReference>
<protein>
    <submittedName>
        <fullName evidence="3">Serine/threonine protein kinase</fullName>
    </submittedName>
</protein>
<dbReference type="InterPro" id="IPR011009">
    <property type="entry name" value="Kinase-like_dom_sf"/>
</dbReference>
<dbReference type="PANTHER" id="PTHR24359:SF1">
    <property type="entry name" value="INHIBITOR OF NUCLEAR FACTOR KAPPA-B KINASE EPSILON SUBUNIT HOMOLOG 1-RELATED"/>
    <property type="match status" value="1"/>
</dbReference>